<gene>
    <name evidence="1" type="primary">ga13659</name>
    <name evidence="1" type="ORF">PR202_ga13659</name>
</gene>
<reference evidence="1" key="2">
    <citation type="submission" date="2021-12" db="EMBL/GenBank/DDBJ databases">
        <title>Resequencing data analysis of finger millet.</title>
        <authorList>
            <person name="Hatakeyama M."/>
            <person name="Aluri S."/>
            <person name="Balachadran M.T."/>
            <person name="Sivarajan S.R."/>
            <person name="Poveda L."/>
            <person name="Shimizu-Inatsugi R."/>
            <person name="Schlapbach R."/>
            <person name="Sreeman S.M."/>
            <person name="Shimizu K.K."/>
        </authorList>
    </citation>
    <scope>NUCLEOTIDE SEQUENCE</scope>
</reference>
<dbReference type="AlphaFoldDB" id="A0AAV5CFB0"/>
<proteinExistence type="predicted"/>
<dbReference type="PANTHER" id="PTHR35828:SF3">
    <property type="entry name" value="OS03G0775900 PROTEIN"/>
    <property type="match status" value="1"/>
</dbReference>
<dbReference type="PANTHER" id="PTHR35828">
    <property type="entry name" value="OS08G0203800 PROTEIN-RELATED"/>
    <property type="match status" value="1"/>
</dbReference>
<keyword evidence="2" id="KW-1185">Reference proteome</keyword>
<organism evidence="1 2">
    <name type="scientific">Eleusine coracana subsp. coracana</name>
    <dbReference type="NCBI Taxonomy" id="191504"/>
    <lineage>
        <taxon>Eukaryota</taxon>
        <taxon>Viridiplantae</taxon>
        <taxon>Streptophyta</taxon>
        <taxon>Embryophyta</taxon>
        <taxon>Tracheophyta</taxon>
        <taxon>Spermatophyta</taxon>
        <taxon>Magnoliopsida</taxon>
        <taxon>Liliopsida</taxon>
        <taxon>Poales</taxon>
        <taxon>Poaceae</taxon>
        <taxon>PACMAD clade</taxon>
        <taxon>Chloridoideae</taxon>
        <taxon>Cynodonteae</taxon>
        <taxon>Eleusininae</taxon>
        <taxon>Eleusine</taxon>
    </lineage>
</organism>
<sequence>MPVAAMYPRTLLTVGDGGSSFRLLVAGKNLVFRAFSSEQGQWGHIVKPQLPTNFFPTVPNRCSPSVVLGGNTVHWLCKEKGIVALDVSAARASVVELR</sequence>
<evidence type="ECO:0000313" key="2">
    <source>
        <dbReference type="Proteomes" id="UP001054889"/>
    </source>
</evidence>
<dbReference type="Proteomes" id="UP001054889">
    <property type="component" value="Unassembled WGS sequence"/>
</dbReference>
<evidence type="ECO:0000313" key="1">
    <source>
        <dbReference type="EMBL" id="GJM96793.1"/>
    </source>
</evidence>
<comment type="caution">
    <text evidence="1">The sequence shown here is derived from an EMBL/GenBank/DDBJ whole genome shotgun (WGS) entry which is preliminary data.</text>
</comment>
<reference evidence="1" key="1">
    <citation type="journal article" date="2018" name="DNA Res.">
        <title>Multiple hybrid de novo genome assembly of finger millet, an orphan allotetraploid crop.</title>
        <authorList>
            <person name="Hatakeyama M."/>
            <person name="Aluri S."/>
            <person name="Balachadran M.T."/>
            <person name="Sivarajan S.R."/>
            <person name="Patrignani A."/>
            <person name="Gruter S."/>
            <person name="Poveda L."/>
            <person name="Shimizu-Inatsugi R."/>
            <person name="Baeten J."/>
            <person name="Francoijs K.J."/>
            <person name="Nataraja K.N."/>
            <person name="Reddy Y.A.N."/>
            <person name="Phadnis S."/>
            <person name="Ravikumar R.L."/>
            <person name="Schlapbach R."/>
            <person name="Sreeman S.M."/>
            <person name="Shimizu K.K."/>
        </authorList>
    </citation>
    <scope>NUCLEOTIDE SEQUENCE</scope>
</reference>
<protein>
    <submittedName>
        <fullName evidence="1">Uncharacterized protein</fullName>
    </submittedName>
</protein>
<dbReference type="EMBL" id="BQKI01000006">
    <property type="protein sequence ID" value="GJM96793.1"/>
    <property type="molecule type" value="Genomic_DNA"/>
</dbReference>
<name>A0AAV5CFB0_ELECO</name>
<accession>A0AAV5CFB0</accession>